<dbReference type="EMBL" id="JYHA01000026">
    <property type="protein sequence ID" value="KKB96766.1"/>
    <property type="molecule type" value="Genomic_DNA"/>
</dbReference>
<feature type="domain" description="Response regulatory" evidence="4">
    <location>
        <begin position="157"/>
        <end position="274"/>
    </location>
</feature>
<dbReference type="GO" id="GO:0043709">
    <property type="term" value="P:cell adhesion involved in single-species biofilm formation"/>
    <property type="evidence" value="ECO:0007669"/>
    <property type="project" value="TreeGrafter"/>
</dbReference>
<dbReference type="Pfam" id="PF00990">
    <property type="entry name" value="GGDEF"/>
    <property type="match status" value="1"/>
</dbReference>
<sequence>MTAIVLVVDDLLPNVKLLEAKLTSEYYEVVTARSGAEAIEIANQKPIDIILLDVMMPDMDGFETCRRLKASEKTAHIPVVMVTALSEAEDRVQGLEAGADDFLTKPINDTALFARIKSLARMKIMLDELRLRDKTGIQLDSMSNTISLIARDVSGARILIVDDDLVQTKHIFSKLSTIENSVIDTLADSTKAMDKMLAENYDLVIISTQLNDADGLRLCSHIRSQEKLRNLPLLILVEENDTKALIKGLDLGVNDYLVTPIEGNEVMARVNTQIKRKRYQDALKSTHQQNFNMSITDPLTGLYNRRYFDVHCKSLVDEALTTNKPLLLLITDIDHFKSVNDTYGHVAGDEILKQVSARLSSNIRPTDLVARFGGEEFVMVLPNTDLKEGFTIAERIRMSIEEVPFVISAGDGALKKTTSIGVTKFILGEAIEDMLKRADKGLYQAKESGRNKVVIVE</sequence>
<dbReference type="GO" id="GO:0000160">
    <property type="term" value="P:phosphorelay signal transduction system"/>
    <property type="evidence" value="ECO:0007669"/>
    <property type="project" value="InterPro"/>
</dbReference>
<evidence type="ECO:0000259" key="4">
    <source>
        <dbReference type="PROSITE" id="PS50110"/>
    </source>
</evidence>
<dbReference type="SUPFAM" id="SSF52172">
    <property type="entry name" value="CheY-like"/>
    <property type="match status" value="2"/>
</dbReference>
<feature type="modified residue" description="4-aspartylphosphate" evidence="3">
    <location>
        <position position="53"/>
    </location>
</feature>
<dbReference type="FunFam" id="3.40.50.2300:FF:000574">
    <property type="entry name" value="Response regulator PleD"/>
    <property type="match status" value="1"/>
</dbReference>
<dbReference type="GO" id="GO:1902201">
    <property type="term" value="P:negative regulation of bacterial-type flagellum-dependent cell motility"/>
    <property type="evidence" value="ECO:0007669"/>
    <property type="project" value="TreeGrafter"/>
</dbReference>
<dbReference type="CDD" id="cd17538">
    <property type="entry name" value="REC_D1_PleD-like"/>
    <property type="match status" value="1"/>
</dbReference>
<organism evidence="6 7">
    <name type="scientific">Candidatus Arcanibacter lacustris</name>
    <dbReference type="NCBI Taxonomy" id="1607817"/>
    <lineage>
        <taxon>Bacteria</taxon>
        <taxon>Pseudomonadati</taxon>
        <taxon>Pseudomonadota</taxon>
        <taxon>Alphaproteobacteria</taxon>
        <taxon>Rickettsiales</taxon>
        <taxon>Candidatus Arcanibacter</taxon>
    </lineage>
</organism>
<dbReference type="PROSITE" id="PS50887">
    <property type="entry name" value="GGDEF"/>
    <property type="match status" value="1"/>
</dbReference>
<proteinExistence type="predicted"/>
<dbReference type="SMART" id="SM00448">
    <property type="entry name" value="REC"/>
    <property type="match status" value="2"/>
</dbReference>
<dbReference type="SMART" id="SM00267">
    <property type="entry name" value="GGDEF"/>
    <property type="match status" value="1"/>
</dbReference>
<keyword evidence="7" id="KW-1185">Reference proteome</keyword>
<dbReference type="Gene3D" id="3.30.70.270">
    <property type="match status" value="1"/>
</dbReference>
<dbReference type="InterPro" id="IPR011006">
    <property type="entry name" value="CheY-like_superfamily"/>
</dbReference>
<dbReference type="PANTHER" id="PTHR45138">
    <property type="entry name" value="REGULATORY COMPONENTS OF SENSORY TRANSDUCTION SYSTEM"/>
    <property type="match status" value="1"/>
</dbReference>
<protein>
    <recommendedName>
        <fullName evidence="1">diguanylate cyclase</fullName>
        <ecNumber evidence="1">2.7.7.65</ecNumber>
    </recommendedName>
</protein>
<dbReference type="InterPro" id="IPR043128">
    <property type="entry name" value="Rev_trsase/Diguanyl_cyclase"/>
</dbReference>
<evidence type="ECO:0000256" key="3">
    <source>
        <dbReference type="PROSITE-ProRule" id="PRU00169"/>
    </source>
</evidence>
<gene>
    <name evidence="6" type="primary">pleD</name>
    <name evidence="6" type="ORF">SZ25_00146</name>
</gene>
<dbReference type="AlphaFoldDB" id="A0A0F5MQ27"/>
<feature type="domain" description="GGDEF" evidence="5">
    <location>
        <begin position="324"/>
        <end position="457"/>
    </location>
</feature>
<dbReference type="InterPro" id="IPR000160">
    <property type="entry name" value="GGDEF_dom"/>
</dbReference>
<evidence type="ECO:0000313" key="6">
    <source>
        <dbReference type="EMBL" id="KKB96766.1"/>
    </source>
</evidence>
<dbReference type="NCBIfam" id="TIGR00254">
    <property type="entry name" value="GGDEF"/>
    <property type="match status" value="1"/>
</dbReference>
<accession>A0A0F5MQ27</accession>
<feature type="domain" description="Response regulatory" evidence="4">
    <location>
        <begin position="4"/>
        <end position="120"/>
    </location>
</feature>
<dbReference type="InterPro" id="IPR029787">
    <property type="entry name" value="Nucleotide_cyclase"/>
</dbReference>
<dbReference type="PANTHER" id="PTHR45138:SF9">
    <property type="entry name" value="DIGUANYLATE CYCLASE DGCM-RELATED"/>
    <property type="match status" value="1"/>
</dbReference>
<dbReference type="GO" id="GO:0052621">
    <property type="term" value="F:diguanylate cyclase activity"/>
    <property type="evidence" value="ECO:0007669"/>
    <property type="project" value="UniProtKB-EC"/>
</dbReference>
<dbReference type="PROSITE" id="PS50110">
    <property type="entry name" value="RESPONSE_REGULATORY"/>
    <property type="match status" value="2"/>
</dbReference>
<dbReference type="GO" id="GO:0005886">
    <property type="term" value="C:plasma membrane"/>
    <property type="evidence" value="ECO:0007669"/>
    <property type="project" value="TreeGrafter"/>
</dbReference>
<comment type="caution">
    <text evidence="3">Lacks conserved residue(s) required for the propagation of feature annotation.</text>
</comment>
<comment type="catalytic activity">
    <reaction evidence="2">
        <text>2 GTP = 3',3'-c-di-GMP + 2 diphosphate</text>
        <dbReference type="Rhea" id="RHEA:24898"/>
        <dbReference type="ChEBI" id="CHEBI:33019"/>
        <dbReference type="ChEBI" id="CHEBI:37565"/>
        <dbReference type="ChEBI" id="CHEBI:58805"/>
        <dbReference type="EC" id="2.7.7.65"/>
    </reaction>
</comment>
<dbReference type="PATRIC" id="fig|1607817.3.peg.146"/>
<evidence type="ECO:0000256" key="1">
    <source>
        <dbReference type="ARBA" id="ARBA00012528"/>
    </source>
</evidence>
<name>A0A0F5MQ27_9RICK</name>
<dbReference type="Proteomes" id="UP000033358">
    <property type="component" value="Unassembled WGS sequence"/>
</dbReference>
<comment type="caution">
    <text evidence="6">The sequence shown here is derived from an EMBL/GenBank/DDBJ whole genome shotgun (WGS) entry which is preliminary data.</text>
</comment>
<dbReference type="InterPro" id="IPR050469">
    <property type="entry name" value="Diguanylate_Cyclase"/>
</dbReference>
<dbReference type="Gene3D" id="3.40.50.2300">
    <property type="match status" value="2"/>
</dbReference>
<keyword evidence="3" id="KW-0597">Phosphoprotein</keyword>
<dbReference type="InterPro" id="IPR001789">
    <property type="entry name" value="Sig_transdc_resp-reg_receiver"/>
</dbReference>
<evidence type="ECO:0000313" key="7">
    <source>
        <dbReference type="Proteomes" id="UP000033358"/>
    </source>
</evidence>
<dbReference type="CDD" id="cd01949">
    <property type="entry name" value="GGDEF"/>
    <property type="match status" value="1"/>
</dbReference>
<evidence type="ECO:0000259" key="5">
    <source>
        <dbReference type="PROSITE" id="PS50887"/>
    </source>
</evidence>
<dbReference type="NCBIfam" id="NF007135">
    <property type="entry name" value="PRK09581.1"/>
    <property type="match status" value="1"/>
</dbReference>
<dbReference type="EC" id="2.7.7.65" evidence="1"/>
<dbReference type="FunFam" id="3.30.70.270:FF:000001">
    <property type="entry name" value="Diguanylate cyclase domain protein"/>
    <property type="match status" value="1"/>
</dbReference>
<dbReference type="SUPFAM" id="SSF55073">
    <property type="entry name" value="Nucleotide cyclase"/>
    <property type="match status" value="1"/>
</dbReference>
<dbReference type="Pfam" id="PF00072">
    <property type="entry name" value="Response_reg"/>
    <property type="match status" value="2"/>
</dbReference>
<evidence type="ECO:0000256" key="2">
    <source>
        <dbReference type="ARBA" id="ARBA00034247"/>
    </source>
</evidence>
<reference evidence="6 7" key="1">
    <citation type="submission" date="2015-02" db="EMBL/GenBank/DDBJ databases">
        <title>Single cell genomics of a rare environmental alphaproteobacterium provides unique insights into Rickettsiaceae evolution.</title>
        <authorList>
            <person name="Martijn J."/>
            <person name="Schulz F."/>
            <person name="Zaremba-Niedzwiedzka K."/>
            <person name="Viklund J."/>
            <person name="Stepanauskas R."/>
            <person name="Andersson S.G.E."/>
            <person name="Horn M."/>
            <person name="Guy L."/>
            <person name="Ettema T.J.G."/>
        </authorList>
    </citation>
    <scope>NUCLEOTIDE SEQUENCE [LARGE SCALE GENOMIC DNA]</scope>
    <source>
        <strain evidence="6 7">SCGC AAA041-L04</strain>
    </source>
</reference>